<sequence length="284" mass="31464">MWVAKDHDSTLYIFGTVHLLPDDLTWQRDDMRQAFDNAGTIFFEVDTGPRGQIDATVLTTSLGLRNDGLRLSDRLDNYQLNLLEAAANNGGLTIASLDGMKPWLAAEFLTFAAAQNAGLSSDLSADEALKSRASRSGKNVVYLESLEDQIRASADLPEFIQLDILTETMEQFSILGRDATDIAEQWSVGGTDYLTEKLIRPMKARAPEVFNGLLRDRNRNWVAPLSRFMDDSGTGFVAVGTAHLLGEDSLLTGLREQGYSVQRYHAFKGENVIDTVDAKIQRTR</sequence>
<gene>
    <name evidence="1" type="ORF">GCM10011309_22920</name>
</gene>
<dbReference type="AlphaFoldDB" id="A0A918KPV3"/>
<evidence type="ECO:0000313" key="2">
    <source>
        <dbReference type="Proteomes" id="UP000600865"/>
    </source>
</evidence>
<name>A0A918KPV3_9PROT</name>
<dbReference type="Pfam" id="PF01963">
    <property type="entry name" value="TraB_PrgY_gumN"/>
    <property type="match status" value="1"/>
</dbReference>
<protein>
    <recommendedName>
        <fullName evidence="3">TraB family protein</fullName>
    </recommendedName>
</protein>
<reference evidence="1 2" key="1">
    <citation type="journal article" date="2014" name="Int. J. Syst. Evol. Microbiol.">
        <title>Complete genome sequence of Corynebacterium casei LMG S-19264T (=DSM 44701T), isolated from a smear-ripened cheese.</title>
        <authorList>
            <consortium name="US DOE Joint Genome Institute (JGI-PGF)"/>
            <person name="Walter F."/>
            <person name="Albersmeier A."/>
            <person name="Kalinowski J."/>
            <person name="Ruckert C."/>
        </authorList>
    </citation>
    <scope>NUCLEOTIDE SEQUENCE [LARGE SCALE GENOMIC DNA]</scope>
    <source>
        <strain evidence="1 2">KCTC 23968</strain>
    </source>
</reference>
<dbReference type="CDD" id="cd14789">
    <property type="entry name" value="Tiki"/>
    <property type="match status" value="1"/>
</dbReference>
<dbReference type="InterPro" id="IPR002816">
    <property type="entry name" value="TraB/PrgY/GumN_fam"/>
</dbReference>
<dbReference type="Proteomes" id="UP000600865">
    <property type="component" value="Unassembled WGS sequence"/>
</dbReference>
<dbReference type="InterPro" id="IPR047111">
    <property type="entry name" value="YbaP-like"/>
</dbReference>
<organism evidence="1 2">
    <name type="scientific">Litorimonas cladophorae</name>
    <dbReference type="NCBI Taxonomy" id="1220491"/>
    <lineage>
        <taxon>Bacteria</taxon>
        <taxon>Pseudomonadati</taxon>
        <taxon>Pseudomonadota</taxon>
        <taxon>Alphaproteobacteria</taxon>
        <taxon>Maricaulales</taxon>
        <taxon>Robiginitomaculaceae</taxon>
    </lineage>
</organism>
<proteinExistence type="predicted"/>
<accession>A0A918KPV3</accession>
<dbReference type="EMBL" id="BMYV01000002">
    <property type="protein sequence ID" value="GGX72070.1"/>
    <property type="molecule type" value="Genomic_DNA"/>
</dbReference>
<keyword evidence="2" id="KW-1185">Reference proteome</keyword>
<evidence type="ECO:0000313" key="1">
    <source>
        <dbReference type="EMBL" id="GGX72070.1"/>
    </source>
</evidence>
<evidence type="ECO:0008006" key="3">
    <source>
        <dbReference type="Google" id="ProtNLM"/>
    </source>
</evidence>
<comment type="caution">
    <text evidence="1">The sequence shown here is derived from an EMBL/GenBank/DDBJ whole genome shotgun (WGS) entry which is preliminary data.</text>
</comment>
<dbReference type="PANTHER" id="PTHR40590:SF1">
    <property type="entry name" value="CYTOPLASMIC PROTEIN"/>
    <property type="match status" value="1"/>
</dbReference>
<dbReference type="PANTHER" id="PTHR40590">
    <property type="entry name" value="CYTOPLASMIC PROTEIN-RELATED"/>
    <property type="match status" value="1"/>
</dbReference>